<dbReference type="Pfam" id="PF07784">
    <property type="entry name" value="DUF1622"/>
    <property type="match status" value="1"/>
</dbReference>
<gene>
    <name evidence="1" type="ORF">acsn021_34300</name>
</gene>
<name>A0A6S6RAI0_9FIRM</name>
<evidence type="ECO:0000313" key="1">
    <source>
        <dbReference type="EMBL" id="BCJ95861.1"/>
    </source>
</evidence>
<proteinExistence type="predicted"/>
<dbReference type="Proteomes" id="UP000515561">
    <property type="component" value="Chromosome"/>
</dbReference>
<dbReference type="PANTHER" id="PTHR38468">
    <property type="entry name" value="SLL0939 PROTEIN"/>
    <property type="match status" value="1"/>
</dbReference>
<keyword evidence="2" id="KW-1185">Reference proteome</keyword>
<dbReference type="InterPro" id="IPR012427">
    <property type="entry name" value="DUF1622"/>
</dbReference>
<protein>
    <submittedName>
        <fullName evidence="1">Uncharacterized protein</fullName>
    </submittedName>
</protein>
<accession>A0A6S6RAI0</accession>
<sequence length="139" mass="15613">MEALHSLLAEIVDLAIIVFELMGVGVLIISGIRGIYSYFTRNPLTRLNLAKGMAMGLEFKLGSEILRTVIVRDFSEILTVAGIIILRATLTFLIHWEIKNEEANHDLHETIRDDDVAVGKKEENVTNQKVIKLDKLSLK</sequence>
<dbReference type="KEGG" id="acel:acsn021_34300"/>
<reference evidence="1 2" key="1">
    <citation type="journal article" date="2016" name="Int. J. Syst. Evol. Microbiol.">
        <title>Descriptions of Anaerotaenia torta gen. nov., sp. nov. and Anaerocolumna cellulosilytica gen. nov., sp. nov. isolated from a methanogenic reactor of cattle waste.</title>
        <authorList>
            <person name="Uek A."/>
            <person name="Ohtaki Y."/>
            <person name="Kaku N."/>
            <person name="Ueki K."/>
        </authorList>
    </citation>
    <scope>NUCLEOTIDE SEQUENCE [LARGE SCALE GENOMIC DNA]</scope>
    <source>
        <strain evidence="1 2">SN021</strain>
    </source>
</reference>
<dbReference type="EMBL" id="AP023367">
    <property type="protein sequence ID" value="BCJ95861.1"/>
    <property type="molecule type" value="Genomic_DNA"/>
</dbReference>
<evidence type="ECO:0000313" key="2">
    <source>
        <dbReference type="Proteomes" id="UP000515561"/>
    </source>
</evidence>
<dbReference type="AlphaFoldDB" id="A0A6S6RAI0"/>
<organism evidence="1 2">
    <name type="scientific">Anaerocolumna cellulosilytica</name>
    <dbReference type="NCBI Taxonomy" id="433286"/>
    <lineage>
        <taxon>Bacteria</taxon>
        <taxon>Bacillati</taxon>
        <taxon>Bacillota</taxon>
        <taxon>Clostridia</taxon>
        <taxon>Lachnospirales</taxon>
        <taxon>Lachnospiraceae</taxon>
        <taxon>Anaerocolumna</taxon>
    </lineage>
</organism>
<dbReference type="PANTHER" id="PTHR38468:SF1">
    <property type="entry name" value="SLL0939 PROTEIN"/>
    <property type="match status" value="1"/>
</dbReference>